<proteinExistence type="predicted"/>
<dbReference type="RefSeq" id="WP_105186966.1">
    <property type="nucleotide sequence ID" value="NZ_BAAAGO010000001.1"/>
</dbReference>
<dbReference type="InterPro" id="IPR014922">
    <property type="entry name" value="YdhG-like"/>
</dbReference>
<evidence type="ECO:0000259" key="1">
    <source>
        <dbReference type="Pfam" id="PF08818"/>
    </source>
</evidence>
<dbReference type="OrthoDB" id="3236524at2"/>
<name>A0A2N9JLL1_9ACTN</name>
<evidence type="ECO:0000313" key="3">
    <source>
        <dbReference type="Proteomes" id="UP000238164"/>
    </source>
</evidence>
<feature type="domain" description="YdhG-like" evidence="1">
    <location>
        <begin position="18"/>
        <end position="108"/>
    </location>
</feature>
<sequence length="115" mass="12976">MADQTVDDYIAGFEAPVRERLLRVRELLLAAMPQGEQKMRYGIAAIMVDGRYGLHFAGWKKHIGLYPVPVFDNDLEAEVKPLRRSKDSVALVHAEPLPEQLISRIAHAVVERRAS</sequence>
<dbReference type="SUPFAM" id="SSF159888">
    <property type="entry name" value="YdhG-like"/>
    <property type="match status" value="1"/>
</dbReference>
<keyword evidence="3" id="KW-1185">Reference proteome</keyword>
<gene>
    <name evidence="2" type="ORF">MPLG2_3433</name>
</gene>
<dbReference type="AlphaFoldDB" id="A0A2N9JLL1"/>
<dbReference type="EMBL" id="LT985188">
    <property type="protein sequence ID" value="SPD88463.1"/>
    <property type="molecule type" value="Genomic_DNA"/>
</dbReference>
<organism evidence="2 3">
    <name type="scientific">Micropruina glycogenica</name>
    <dbReference type="NCBI Taxonomy" id="75385"/>
    <lineage>
        <taxon>Bacteria</taxon>
        <taxon>Bacillati</taxon>
        <taxon>Actinomycetota</taxon>
        <taxon>Actinomycetes</taxon>
        <taxon>Propionibacteriales</taxon>
        <taxon>Nocardioidaceae</taxon>
        <taxon>Micropruina</taxon>
    </lineage>
</organism>
<reference evidence="2 3" key="1">
    <citation type="submission" date="2018-02" db="EMBL/GenBank/DDBJ databases">
        <authorList>
            <person name="Cohen D.B."/>
            <person name="Kent A.D."/>
        </authorList>
    </citation>
    <scope>NUCLEOTIDE SEQUENCE [LARGE SCALE GENOMIC DNA]</scope>
    <source>
        <strain evidence="2">1</strain>
    </source>
</reference>
<evidence type="ECO:0000313" key="2">
    <source>
        <dbReference type="EMBL" id="SPD88463.1"/>
    </source>
</evidence>
<dbReference type="Gene3D" id="3.90.1150.200">
    <property type="match status" value="1"/>
</dbReference>
<accession>A0A2N9JLL1</accession>
<protein>
    <recommendedName>
        <fullName evidence="1">YdhG-like domain-containing protein</fullName>
    </recommendedName>
</protein>
<dbReference type="KEGG" id="mgg:MPLG2_3433"/>
<dbReference type="Proteomes" id="UP000238164">
    <property type="component" value="Chromosome 1"/>
</dbReference>
<dbReference type="Pfam" id="PF08818">
    <property type="entry name" value="DUF1801"/>
    <property type="match status" value="1"/>
</dbReference>